<dbReference type="EMBL" id="RWGY01000013">
    <property type="protein sequence ID" value="TVU26647.1"/>
    <property type="molecule type" value="Genomic_DNA"/>
</dbReference>
<dbReference type="Pfam" id="PF13968">
    <property type="entry name" value="DUF4220"/>
    <property type="match status" value="1"/>
</dbReference>
<feature type="non-terminal residue" evidence="2">
    <location>
        <position position="1"/>
    </location>
</feature>
<organism evidence="2 3">
    <name type="scientific">Eragrostis curvula</name>
    <name type="common">weeping love grass</name>
    <dbReference type="NCBI Taxonomy" id="38414"/>
    <lineage>
        <taxon>Eukaryota</taxon>
        <taxon>Viridiplantae</taxon>
        <taxon>Streptophyta</taxon>
        <taxon>Embryophyta</taxon>
        <taxon>Tracheophyta</taxon>
        <taxon>Spermatophyta</taxon>
        <taxon>Magnoliopsida</taxon>
        <taxon>Liliopsida</taxon>
        <taxon>Poales</taxon>
        <taxon>Poaceae</taxon>
        <taxon>PACMAD clade</taxon>
        <taxon>Chloridoideae</taxon>
        <taxon>Eragrostideae</taxon>
        <taxon>Eragrostidinae</taxon>
        <taxon>Eragrostis</taxon>
    </lineage>
</organism>
<dbReference type="PANTHER" id="PTHR31325">
    <property type="entry name" value="OS01G0798800 PROTEIN-RELATED"/>
    <property type="match status" value="1"/>
</dbReference>
<dbReference type="InterPro" id="IPR007658">
    <property type="entry name" value="DUF594"/>
</dbReference>
<evidence type="ECO:0000259" key="1">
    <source>
        <dbReference type="Pfam" id="PF13968"/>
    </source>
</evidence>
<name>A0A5J9UU74_9POAL</name>
<keyword evidence="3" id="KW-1185">Reference proteome</keyword>
<dbReference type="OrthoDB" id="591313at2759"/>
<evidence type="ECO:0000313" key="2">
    <source>
        <dbReference type="EMBL" id="TVU26647.1"/>
    </source>
</evidence>
<reference evidence="2 3" key="1">
    <citation type="journal article" date="2019" name="Sci. Rep.">
        <title>A high-quality genome of Eragrostis curvula grass provides insights into Poaceae evolution and supports new strategies to enhance forage quality.</title>
        <authorList>
            <person name="Carballo J."/>
            <person name="Santos B.A.C.M."/>
            <person name="Zappacosta D."/>
            <person name="Garbus I."/>
            <person name="Selva J.P."/>
            <person name="Gallo C.A."/>
            <person name="Diaz A."/>
            <person name="Albertini E."/>
            <person name="Caccamo M."/>
            <person name="Echenique V."/>
        </authorList>
    </citation>
    <scope>NUCLEOTIDE SEQUENCE [LARGE SCALE GENOMIC DNA]</scope>
    <source>
        <strain evidence="3">cv. Victoria</strain>
        <tissue evidence="2">Leaf</tissue>
    </source>
</reference>
<feature type="domain" description="DUF4220" evidence="1">
    <location>
        <begin position="69"/>
        <end position="482"/>
    </location>
</feature>
<sequence>MANFLRHFVNLIVGTVRGLFQHDSTTGAASVQLWAVAATVLLLLKFAVGSIGPRFSSRRLMAPSVRLLQILNYYAVNYTLGLMKPSSSSDGGAATVNAFFKVWAVLITTMQDSIRIGRPYKPKEMSLIDLLSSLWSANELRGPAPLFLKVPLWLMWSIHAARIIWFYFSFSRASDASLSNIKFVSDYMMTKPHTDNEDACPRTMRGYKYIVFREDKLKMEVTPPTFKLWMDHEGPNAKELVTVEEIWKQVDEDTDDMLLSKTADPDNRFKDVCLSFALYKLQRRRFYNFPITEATHLASRRLVSEAILEDGPNGSYERALRITEVELSFLQDLFYSKHAAVFARGFPYVRLALSLLMTVAALYLVEAVRHIPSVSTAVTGGGRVARITHGVFVTHCITAVVVFRELWEVGVYVLSQWTKVWIIGRHMKLMKGRPTRGTDGEKWYQMMLWKVQKVMLEKVARIMFAVVWRGQWDQRINQYNILMSALIRNKNSAALLPSLIASRTKFLVRKVKLRREAKEVLFQSLKNLIKSIPSPGQGKHSPDMNKELMSYFTKAFVDDPESSTSPRIEDPTRDLEGETHKVLVWHIATSLCQIKLLESAGEQGGATDLYTLPKRFGRELQAVRKHYVAAVSLSNYCTYLVTQALVPDNGLVATKVFEAVREEVRLGLGQCCTMAHIQDRFLQSPSRMTSILEMGAQLSETLLSTYQMDDDLWERLANFWARFLLHLSASTRVAKHQIHLQGRGELTTHLWLLLSHAGFLGKTSHGEKLLDPVDLNDA</sequence>
<proteinExistence type="predicted"/>
<dbReference type="InterPro" id="IPR025315">
    <property type="entry name" value="DUF4220"/>
</dbReference>
<dbReference type="Pfam" id="PF04578">
    <property type="entry name" value="DUF594"/>
    <property type="match status" value="1"/>
</dbReference>
<evidence type="ECO:0000313" key="3">
    <source>
        <dbReference type="Proteomes" id="UP000324897"/>
    </source>
</evidence>
<gene>
    <name evidence="2" type="ORF">EJB05_29201</name>
</gene>
<comment type="caution">
    <text evidence="2">The sequence shown here is derived from an EMBL/GenBank/DDBJ whole genome shotgun (WGS) entry which is preliminary data.</text>
</comment>
<dbReference type="AlphaFoldDB" id="A0A5J9UU74"/>
<dbReference type="Proteomes" id="UP000324897">
    <property type="component" value="Chromosome 2"/>
</dbReference>
<accession>A0A5J9UU74</accession>
<dbReference type="Gramene" id="TVU26647">
    <property type="protein sequence ID" value="TVU26647"/>
    <property type="gene ID" value="EJB05_29201"/>
</dbReference>
<protein>
    <recommendedName>
        <fullName evidence="1">DUF4220 domain-containing protein</fullName>
    </recommendedName>
</protein>